<evidence type="ECO:0000256" key="11">
    <source>
        <dbReference type="SAM" id="Coils"/>
    </source>
</evidence>
<keyword evidence="8 10" id="KW-0804">Transcription</keyword>
<evidence type="ECO:0000256" key="1">
    <source>
        <dbReference type="ARBA" id="ARBA00004123"/>
    </source>
</evidence>
<dbReference type="Gene3D" id="2.30.30.1020">
    <property type="entry name" value="CCR4-NOT complex subunit 2/3/5, C-terminal domain"/>
    <property type="match status" value="1"/>
</dbReference>
<evidence type="ECO:0000256" key="5">
    <source>
        <dbReference type="ARBA" id="ARBA00022491"/>
    </source>
</evidence>
<evidence type="ECO:0000256" key="2">
    <source>
        <dbReference type="ARBA" id="ARBA00004496"/>
    </source>
</evidence>
<dbReference type="PIRSF" id="PIRSF005290">
    <property type="entry name" value="NOT_su_3_5"/>
    <property type="match status" value="1"/>
</dbReference>
<dbReference type="InterPro" id="IPR012270">
    <property type="entry name" value="CCR4-NOT_su3/5"/>
</dbReference>
<feature type="coiled-coil region" evidence="11">
    <location>
        <begin position="41"/>
        <end position="68"/>
    </location>
</feature>
<feature type="region of interest" description="Disordered" evidence="12">
    <location>
        <begin position="249"/>
        <end position="368"/>
    </location>
</feature>
<evidence type="ECO:0000259" key="13">
    <source>
        <dbReference type="Pfam" id="PF04065"/>
    </source>
</evidence>
<evidence type="ECO:0000256" key="4">
    <source>
        <dbReference type="ARBA" id="ARBA00022490"/>
    </source>
</evidence>
<name>A0ABX6ET88_KLUMA</name>
<feature type="coiled-coil region" evidence="11">
    <location>
        <begin position="118"/>
        <end position="152"/>
    </location>
</feature>
<proteinExistence type="inferred from homology"/>
<keyword evidence="10" id="KW-0010">Activator</keyword>
<evidence type="ECO:0000313" key="15">
    <source>
        <dbReference type="EMBL" id="QGN14710.1"/>
    </source>
</evidence>
<dbReference type="Pfam" id="PF04153">
    <property type="entry name" value="NOT2_3_5_C"/>
    <property type="match status" value="1"/>
</dbReference>
<reference evidence="15 16" key="2">
    <citation type="submission" date="2019-11" db="EMBL/GenBank/DDBJ databases">
        <authorList>
            <person name="Lu H."/>
        </authorList>
    </citation>
    <scope>NUCLEOTIDE SEQUENCE [LARGE SCALE GENOMIC DNA]</scope>
    <source>
        <strain evidence="15 16">FIM1</strain>
    </source>
</reference>
<sequence length="763" mass="85922">MAHRKLQQEIDRVFKKINEGLEIFDMYYERHENCINNPSQKDKLESDLKREVKKLQRLREQIKSWQSSPEVKDKDALLNYRRSVEVAMEKYKAVEKASKEKAYSNISLKRSDVLDPQEKERREVEDFLSQQIEELERQFDLLEIEVDRLILLQKKRKTATPENEKELQRLKDLQGRYRYHQQQMELALRLIANEELEPQQVRDIEEEILYFVEENQTEGFIEDDSMYEGLDLQSNEAIAHEVAAAFASRAAGDVSGDDVEGKDGKLSKKEQRRLEREAKKNAKAAAKSSVLDVNPTPVITGKKISEASSDADESESNAHTSVPETQTPPPSSKSVSLSPPVTAGSVEPPLPNTASTTAPSKPHTPLSKLATLSSSTGAQTANNETQPHGFTHIHQSLNGLTTTTLKPAPVKPVSENKWALATEKKLASLKAKSLGSVPMTPTMSASSSSAAANSTGLPALSNTPNSSNVKLNESALSKQNYTKPVPSDLTNNNNNKQSSTSGSEPDLIEDDYEIESTDDELENEPVPVEISKEELASKSELLNNVQNNLCADLELLTLPAGIKDFVMGSVISKDKLYKNDGKLGGYRRFYDLCQPCRLNEIPSTVFPPQPLDVARCVQQWDQTLLSLNVDELTLANVAKKFEGLETFTLFYYYYFSILPLEQRICGLLLRNRDWKLLTSGDCWFLRQGEPKFVNEFFEIADYKIFKMDIWTVVDKLNFKLDYSVIAKEEPFAELSEQDNAGNVPTFGKQLLETLKQRKAEEKP</sequence>
<dbReference type="Pfam" id="PF04065">
    <property type="entry name" value="Not3"/>
    <property type="match status" value="1"/>
</dbReference>
<reference evidence="15 16" key="1">
    <citation type="submission" date="2016-03" db="EMBL/GenBank/DDBJ databases">
        <title>How can Kluyveromyces marxianus grow so fast - potential evolutionary course in Saccharomyces Complex revealed by comparative genomics.</title>
        <authorList>
            <person name="Mo W."/>
            <person name="Lu W."/>
            <person name="Yang X."/>
            <person name="Qi J."/>
            <person name="Lv H."/>
        </authorList>
    </citation>
    <scope>NUCLEOTIDE SEQUENCE [LARGE SCALE GENOMIC DNA]</scope>
    <source>
        <strain evidence="15 16">FIM1</strain>
    </source>
</reference>
<feature type="region of interest" description="Disordered" evidence="12">
    <location>
        <begin position="436"/>
        <end position="508"/>
    </location>
</feature>
<evidence type="ECO:0000256" key="10">
    <source>
        <dbReference type="PIRNR" id="PIRNR005290"/>
    </source>
</evidence>
<dbReference type="Proteomes" id="UP000422736">
    <property type="component" value="Chromosome 2"/>
</dbReference>
<keyword evidence="9 10" id="KW-0539">Nucleus</keyword>
<evidence type="ECO:0000256" key="9">
    <source>
        <dbReference type="ARBA" id="ARBA00023242"/>
    </source>
</evidence>
<evidence type="ECO:0000256" key="12">
    <source>
        <dbReference type="SAM" id="MobiDB-lite"/>
    </source>
</evidence>
<feature type="domain" description="CCR4-Not complex component Not N-terminal" evidence="13">
    <location>
        <begin position="3"/>
        <end position="233"/>
    </location>
</feature>
<keyword evidence="11" id="KW-0175">Coiled coil</keyword>
<evidence type="ECO:0000313" key="16">
    <source>
        <dbReference type="Proteomes" id="UP000422736"/>
    </source>
</evidence>
<dbReference type="PANTHER" id="PTHR23326">
    <property type="entry name" value="CCR4 NOT-RELATED"/>
    <property type="match status" value="1"/>
</dbReference>
<feature type="compositionally biased region" description="Basic and acidic residues" evidence="12">
    <location>
        <begin position="259"/>
        <end position="280"/>
    </location>
</feature>
<keyword evidence="4 10" id="KW-0963">Cytoplasm</keyword>
<organism evidence="15 16">
    <name type="scientific">Kluyveromyces marxianus</name>
    <name type="common">Yeast</name>
    <name type="synonym">Candida kefyr</name>
    <dbReference type="NCBI Taxonomy" id="4911"/>
    <lineage>
        <taxon>Eukaryota</taxon>
        <taxon>Fungi</taxon>
        <taxon>Dikarya</taxon>
        <taxon>Ascomycota</taxon>
        <taxon>Saccharomycotina</taxon>
        <taxon>Saccharomycetes</taxon>
        <taxon>Saccharomycetales</taxon>
        <taxon>Saccharomycetaceae</taxon>
        <taxon>Kluyveromyces</taxon>
    </lineage>
</organism>
<feature type="domain" description="NOT2/NOT3/NOT5 C-terminal" evidence="14">
    <location>
        <begin position="628"/>
        <end position="724"/>
    </location>
</feature>
<keyword evidence="7 10" id="KW-0805">Transcription regulation</keyword>
<dbReference type="InterPro" id="IPR040168">
    <property type="entry name" value="Not2/3/5"/>
</dbReference>
<keyword evidence="6" id="KW-0597">Phosphoprotein</keyword>
<dbReference type="InterPro" id="IPR007282">
    <property type="entry name" value="NOT2/3/5_C"/>
</dbReference>
<comment type="function">
    <text evidence="10">Acts as component of the CCR4-NOT core complex, which in the nucleus seems to be a general transcription factor, and in the cytoplasm the major mRNA deadenylase involved in mRNA turnover. The NOT protein subcomplex negatively regulates the basal and activated transcription of many genes. Preferentially affects TC-type TATA element-dependent transcription. Could directly or indirectly inhibit component(s) of the general transcription machinery.</text>
</comment>
<evidence type="ECO:0000256" key="8">
    <source>
        <dbReference type="ARBA" id="ARBA00023163"/>
    </source>
</evidence>
<protein>
    <recommendedName>
        <fullName evidence="10">General negative regulator of transcription subunit</fullName>
    </recommendedName>
</protein>
<comment type="subcellular location">
    <subcellularLocation>
        <location evidence="2 10">Cytoplasm</location>
    </subcellularLocation>
    <subcellularLocation>
        <location evidence="1 10">Nucleus</location>
    </subcellularLocation>
</comment>
<evidence type="ECO:0000259" key="14">
    <source>
        <dbReference type="Pfam" id="PF04153"/>
    </source>
</evidence>
<accession>A0ABX6ET88</accession>
<comment type="similarity">
    <text evidence="3 10">Belongs to the CNOT2/3/5 family.</text>
</comment>
<gene>
    <name evidence="15" type="primary">NOT3</name>
    <name evidence="15" type="ORF">FIM1_1377</name>
</gene>
<keyword evidence="5 10" id="KW-0678">Repressor</keyword>
<evidence type="ECO:0000256" key="6">
    <source>
        <dbReference type="ARBA" id="ARBA00022553"/>
    </source>
</evidence>
<evidence type="ECO:0000256" key="7">
    <source>
        <dbReference type="ARBA" id="ARBA00023015"/>
    </source>
</evidence>
<feature type="compositionally biased region" description="Polar residues" evidence="12">
    <location>
        <begin position="460"/>
        <end position="482"/>
    </location>
</feature>
<feature type="compositionally biased region" description="Low complexity" evidence="12">
    <location>
        <begin position="444"/>
        <end position="454"/>
    </location>
</feature>
<keyword evidence="16" id="KW-1185">Reference proteome</keyword>
<evidence type="ECO:0000256" key="3">
    <source>
        <dbReference type="ARBA" id="ARBA00007682"/>
    </source>
</evidence>
<dbReference type="InterPro" id="IPR038635">
    <property type="entry name" value="CCR4-NOT_su2/3/5_C_sf"/>
</dbReference>
<dbReference type="InterPro" id="IPR007207">
    <property type="entry name" value="Not_N"/>
</dbReference>
<dbReference type="EMBL" id="CP015055">
    <property type="protein sequence ID" value="QGN14710.1"/>
    <property type="molecule type" value="Genomic_DNA"/>
</dbReference>